<keyword evidence="3" id="KW-1185">Reference proteome</keyword>
<dbReference type="Gene3D" id="1.10.3210.10">
    <property type="entry name" value="Hypothetical protein af1432"/>
    <property type="match status" value="1"/>
</dbReference>
<dbReference type="SMART" id="SM00471">
    <property type="entry name" value="HDc"/>
    <property type="match status" value="1"/>
</dbReference>
<dbReference type="EMBL" id="JACOGC010000005">
    <property type="protein sequence ID" value="MBC3885912.1"/>
    <property type="molecule type" value="Genomic_DNA"/>
</dbReference>
<organism evidence="2 3">
    <name type="scientific">Undibacterium griseum</name>
    <dbReference type="NCBI Taxonomy" id="2762295"/>
    <lineage>
        <taxon>Bacteria</taxon>
        <taxon>Pseudomonadati</taxon>
        <taxon>Pseudomonadota</taxon>
        <taxon>Betaproteobacteria</taxon>
        <taxon>Burkholderiales</taxon>
        <taxon>Oxalobacteraceae</taxon>
        <taxon>Undibacterium</taxon>
    </lineage>
</organism>
<dbReference type="RefSeq" id="WP_186863487.1">
    <property type="nucleotide sequence ID" value="NZ_JACOGC010000005.1"/>
</dbReference>
<evidence type="ECO:0000313" key="2">
    <source>
        <dbReference type="EMBL" id="MBC3885912.1"/>
    </source>
</evidence>
<evidence type="ECO:0000313" key="3">
    <source>
        <dbReference type="Proteomes" id="UP000613113"/>
    </source>
</evidence>
<proteinExistence type="predicted"/>
<dbReference type="Proteomes" id="UP000613113">
    <property type="component" value="Unassembled WGS sequence"/>
</dbReference>
<dbReference type="SUPFAM" id="SSF109604">
    <property type="entry name" value="HD-domain/PDEase-like"/>
    <property type="match status" value="1"/>
</dbReference>
<evidence type="ECO:0000259" key="1">
    <source>
        <dbReference type="PROSITE" id="PS51832"/>
    </source>
</evidence>
<comment type="caution">
    <text evidence="2">The sequence shown here is derived from an EMBL/GenBank/DDBJ whole genome shotgun (WGS) entry which is preliminary data.</text>
</comment>
<gene>
    <name evidence="2" type="ORF">H8K27_12285</name>
</gene>
<name>A0ABR6YPT7_9BURK</name>
<dbReference type="InterPro" id="IPR037522">
    <property type="entry name" value="HD_GYP_dom"/>
</dbReference>
<dbReference type="PROSITE" id="PS51832">
    <property type="entry name" value="HD_GYP"/>
    <property type="match status" value="1"/>
</dbReference>
<sequence length="317" mass="34510">MSVFTQLGHWLTQGTDKESVDASTHSSHLFASLLTMAWFVEARDPYTGGHLWRVSRYARLLAESAGYSNADAARISLGGFLHDLGKVGVPDAILRKADRLTDDEYAVIKTHPDIGLRMLSGHPLAQLVSDAVFLHHERPDGMGYPRGLAGDAIPDMARIVGICDAFDAMTSHRPYRSGMPRDKAIAIIREFQGTQFDTHFADIFIALGHSGSLDHVMGHSDEGIPLQSCPMCGPTLVVQREHKQGDHIYCRNCTGEFTLEENDQCLVATPTGKQGSAASLEPEADATLIARTVHAAVQALPVSDLLKASAMPLWNTR</sequence>
<accession>A0ABR6YPT7</accession>
<protein>
    <submittedName>
        <fullName evidence="2">HD-GYP domain-containing protein</fullName>
    </submittedName>
</protein>
<feature type="domain" description="HD-GYP" evidence="1">
    <location>
        <begin position="25"/>
        <end position="220"/>
    </location>
</feature>
<dbReference type="PANTHER" id="PTHR43155:SF2">
    <property type="entry name" value="CYCLIC DI-GMP PHOSPHODIESTERASE PA4108"/>
    <property type="match status" value="1"/>
</dbReference>
<dbReference type="Pfam" id="PF13487">
    <property type="entry name" value="HD_5"/>
    <property type="match status" value="1"/>
</dbReference>
<dbReference type="InterPro" id="IPR003607">
    <property type="entry name" value="HD/PDEase_dom"/>
</dbReference>
<dbReference type="PANTHER" id="PTHR43155">
    <property type="entry name" value="CYCLIC DI-GMP PHOSPHODIESTERASE PA4108-RELATED"/>
    <property type="match status" value="1"/>
</dbReference>
<reference evidence="2 3" key="1">
    <citation type="submission" date="2020-08" db="EMBL/GenBank/DDBJ databases">
        <title>Novel species isolated from subtropical streams in China.</title>
        <authorList>
            <person name="Lu H."/>
        </authorList>
    </citation>
    <scope>NUCLEOTIDE SEQUENCE [LARGE SCALE GENOMIC DNA]</scope>
    <source>
        <strain evidence="2 3">FT31W</strain>
    </source>
</reference>
<dbReference type="CDD" id="cd00077">
    <property type="entry name" value="HDc"/>
    <property type="match status" value="1"/>
</dbReference>